<comment type="caution">
    <text evidence="1">The sequence shown here is derived from an EMBL/GenBank/DDBJ whole genome shotgun (WGS) entry which is preliminary data.</text>
</comment>
<gene>
    <name evidence="1" type="ORF">MANES_07G097005v8</name>
</gene>
<sequence>MTILRLKGNFCVCKGHEKRITKVLSKNKGLWIKNLDLQNGLIHIEGDVEIEKLVNELQKKFKSMQVEVVGDTDSDEETDSDKCELVTQPVLTLENGIGHSIPRLEWPDVVGQSGMGLRPHGGLTQSGYDGYGGFGTTSTYSYGGQNYQISNYPYFNIRDENPNACSTM</sequence>
<dbReference type="Proteomes" id="UP000091857">
    <property type="component" value="Chromosome 7"/>
</dbReference>
<keyword evidence="2" id="KW-1185">Reference proteome</keyword>
<protein>
    <submittedName>
        <fullName evidence="1">Uncharacterized protein</fullName>
    </submittedName>
</protein>
<name>A0ACB7HFB4_MANES</name>
<evidence type="ECO:0000313" key="2">
    <source>
        <dbReference type="Proteomes" id="UP000091857"/>
    </source>
</evidence>
<dbReference type="EMBL" id="CM004393">
    <property type="protein sequence ID" value="KAG8651162.1"/>
    <property type="molecule type" value="Genomic_DNA"/>
</dbReference>
<accession>A0ACB7HFB4</accession>
<organism evidence="1 2">
    <name type="scientific">Manihot esculenta</name>
    <name type="common">Cassava</name>
    <name type="synonym">Jatropha manihot</name>
    <dbReference type="NCBI Taxonomy" id="3983"/>
    <lineage>
        <taxon>Eukaryota</taxon>
        <taxon>Viridiplantae</taxon>
        <taxon>Streptophyta</taxon>
        <taxon>Embryophyta</taxon>
        <taxon>Tracheophyta</taxon>
        <taxon>Spermatophyta</taxon>
        <taxon>Magnoliopsida</taxon>
        <taxon>eudicotyledons</taxon>
        <taxon>Gunneridae</taxon>
        <taxon>Pentapetalae</taxon>
        <taxon>rosids</taxon>
        <taxon>fabids</taxon>
        <taxon>Malpighiales</taxon>
        <taxon>Euphorbiaceae</taxon>
        <taxon>Crotonoideae</taxon>
        <taxon>Manihoteae</taxon>
        <taxon>Manihot</taxon>
    </lineage>
</organism>
<proteinExistence type="predicted"/>
<evidence type="ECO:0000313" key="1">
    <source>
        <dbReference type="EMBL" id="KAG8651162.1"/>
    </source>
</evidence>
<reference evidence="2" key="1">
    <citation type="journal article" date="2016" name="Nat. Biotechnol.">
        <title>Sequencing wild and cultivated cassava and related species reveals extensive interspecific hybridization and genetic diversity.</title>
        <authorList>
            <person name="Bredeson J.V."/>
            <person name="Lyons J.B."/>
            <person name="Prochnik S.E."/>
            <person name="Wu G.A."/>
            <person name="Ha C.M."/>
            <person name="Edsinger-Gonzales E."/>
            <person name="Grimwood J."/>
            <person name="Schmutz J."/>
            <person name="Rabbi I.Y."/>
            <person name="Egesi C."/>
            <person name="Nauluvula P."/>
            <person name="Lebot V."/>
            <person name="Ndunguru J."/>
            <person name="Mkamilo G."/>
            <person name="Bart R.S."/>
            <person name="Setter T.L."/>
            <person name="Gleadow R.M."/>
            <person name="Kulakow P."/>
            <person name="Ferguson M.E."/>
            <person name="Rounsley S."/>
            <person name="Rokhsar D.S."/>
        </authorList>
    </citation>
    <scope>NUCLEOTIDE SEQUENCE [LARGE SCALE GENOMIC DNA]</scope>
    <source>
        <strain evidence="2">cv. AM560-2</strain>
    </source>
</reference>